<protein>
    <submittedName>
        <fullName evidence="2">Uncharacterized protein</fullName>
    </submittedName>
</protein>
<keyword evidence="1" id="KW-1133">Transmembrane helix</keyword>
<evidence type="ECO:0000256" key="1">
    <source>
        <dbReference type="SAM" id="Phobius"/>
    </source>
</evidence>
<evidence type="ECO:0000313" key="3">
    <source>
        <dbReference type="Proteomes" id="UP000307841"/>
    </source>
</evidence>
<evidence type="ECO:0000313" key="2">
    <source>
        <dbReference type="EMBL" id="TKI55943.1"/>
    </source>
</evidence>
<sequence length="155" mass="17590">MAYKVVAILVVVFIVYLACLYLTKFKERSKHKLLIDKILILFVGFLLLLGIFLLIREAFVFEIRLIDSRLVGVLGIMIGLFTLLGSQNISGTWKFFIGFGMFISLYLLSQVYSQQLPKEYNEAIVIENSIVIISTGIASIGSIRILCSRWKNGFK</sequence>
<keyword evidence="3" id="KW-1185">Reference proteome</keyword>
<dbReference type="AlphaFoldDB" id="A0A4V5TIN7"/>
<feature type="transmembrane region" description="Helical" evidence="1">
    <location>
        <begin position="68"/>
        <end position="86"/>
    </location>
</feature>
<name>A0A4V5TIN7_9BACL</name>
<feature type="transmembrane region" description="Helical" evidence="1">
    <location>
        <begin position="124"/>
        <end position="147"/>
    </location>
</feature>
<reference evidence="2 3" key="1">
    <citation type="submission" date="2019-04" db="EMBL/GenBank/DDBJ databases">
        <title>Whole genome sequencing of Brevibacillus sp. TGS2-1.</title>
        <authorList>
            <person name="Choi A."/>
        </authorList>
    </citation>
    <scope>NUCLEOTIDE SEQUENCE [LARGE SCALE GENOMIC DNA]</scope>
    <source>
        <strain evidence="2 3">TGS2-1</strain>
    </source>
</reference>
<keyword evidence="1" id="KW-0472">Membrane</keyword>
<dbReference type="EMBL" id="SZNK01000001">
    <property type="protein sequence ID" value="TKI55943.1"/>
    <property type="molecule type" value="Genomic_DNA"/>
</dbReference>
<dbReference type="Proteomes" id="UP000307841">
    <property type="component" value="Unassembled WGS sequence"/>
</dbReference>
<proteinExistence type="predicted"/>
<keyword evidence="1" id="KW-0812">Transmembrane</keyword>
<feature type="transmembrane region" description="Helical" evidence="1">
    <location>
        <begin position="6"/>
        <end position="22"/>
    </location>
</feature>
<gene>
    <name evidence="2" type="ORF">E8L90_11030</name>
</gene>
<accession>A0A4V5TIN7</accession>
<organism evidence="2 3">
    <name type="scientific">Brevibacillus antibioticus</name>
    <dbReference type="NCBI Taxonomy" id="2570228"/>
    <lineage>
        <taxon>Bacteria</taxon>
        <taxon>Bacillati</taxon>
        <taxon>Bacillota</taxon>
        <taxon>Bacilli</taxon>
        <taxon>Bacillales</taxon>
        <taxon>Paenibacillaceae</taxon>
        <taxon>Brevibacillus</taxon>
    </lineage>
</organism>
<feature type="transmembrane region" description="Helical" evidence="1">
    <location>
        <begin position="34"/>
        <end position="56"/>
    </location>
</feature>
<comment type="caution">
    <text evidence="2">The sequence shown here is derived from an EMBL/GenBank/DDBJ whole genome shotgun (WGS) entry which is preliminary data.</text>
</comment>
<dbReference type="RefSeq" id="WP_137029439.1">
    <property type="nucleotide sequence ID" value="NZ_SZNK01000001.1"/>
</dbReference>
<feature type="transmembrane region" description="Helical" evidence="1">
    <location>
        <begin position="93"/>
        <end position="112"/>
    </location>
</feature>